<feature type="transmembrane region" description="Helical" evidence="1">
    <location>
        <begin position="162"/>
        <end position="187"/>
    </location>
</feature>
<feature type="transmembrane region" description="Helical" evidence="1">
    <location>
        <begin position="23"/>
        <end position="41"/>
    </location>
</feature>
<sequence>MVGGLAALRRVADPARDRDPRRLGWGVAVAGAVIVVATLVAEGDTLPGATGTLLLGVAVGTVALGLGSAVAVPAARRTLTVRRLLGVSIVLGALVAAAGARALDGDVHAVLALGGALLPAVAALGRADAGGGDGTRTVVGLAAALFVALLALAPLTALGGTLFLIVPVLLTLAAVAFVVAAVPLYLLGGASVRPDQGAPTPERRPTA</sequence>
<organism evidence="2 3">
    <name type="scientific">Halobaculum gomorrense</name>
    <dbReference type="NCBI Taxonomy" id="43928"/>
    <lineage>
        <taxon>Archaea</taxon>
        <taxon>Methanobacteriati</taxon>
        <taxon>Methanobacteriota</taxon>
        <taxon>Stenosarchaea group</taxon>
        <taxon>Halobacteria</taxon>
        <taxon>Halobacteriales</taxon>
        <taxon>Haloferacaceae</taxon>
        <taxon>Halobaculum</taxon>
    </lineage>
</organism>
<feature type="transmembrane region" description="Helical" evidence="1">
    <location>
        <begin position="53"/>
        <end position="72"/>
    </location>
</feature>
<dbReference type="RefSeq" id="WP_143165354.1">
    <property type="nucleotide sequence ID" value="NZ_FQWV01000002.1"/>
</dbReference>
<evidence type="ECO:0000313" key="3">
    <source>
        <dbReference type="Proteomes" id="UP000184357"/>
    </source>
</evidence>
<proteinExistence type="predicted"/>
<keyword evidence="3" id="KW-1185">Reference proteome</keyword>
<dbReference type="AlphaFoldDB" id="A0A1M5LUE9"/>
<name>A0A1M5LUE9_9EURY</name>
<keyword evidence="1" id="KW-0472">Membrane</keyword>
<evidence type="ECO:0000313" key="2">
    <source>
        <dbReference type="EMBL" id="SHG68734.1"/>
    </source>
</evidence>
<gene>
    <name evidence="2" type="ORF">SAMN05443636_0780</name>
</gene>
<accession>A0A1M5LUE9</accession>
<dbReference type="Proteomes" id="UP000184357">
    <property type="component" value="Unassembled WGS sequence"/>
</dbReference>
<feature type="transmembrane region" description="Helical" evidence="1">
    <location>
        <begin position="84"/>
        <end position="103"/>
    </location>
</feature>
<protein>
    <submittedName>
        <fullName evidence="2">Uncharacterized protein</fullName>
    </submittedName>
</protein>
<keyword evidence="1" id="KW-0812">Transmembrane</keyword>
<feature type="transmembrane region" description="Helical" evidence="1">
    <location>
        <begin position="137"/>
        <end position="156"/>
    </location>
</feature>
<evidence type="ECO:0000256" key="1">
    <source>
        <dbReference type="SAM" id="Phobius"/>
    </source>
</evidence>
<reference evidence="2 3" key="1">
    <citation type="submission" date="2016-11" db="EMBL/GenBank/DDBJ databases">
        <authorList>
            <person name="Jaros S."/>
            <person name="Januszkiewicz K."/>
            <person name="Wedrychowicz H."/>
        </authorList>
    </citation>
    <scope>NUCLEOTIDE SEQUENCE [LARGE SCALE GENOMIC DNA]</scope>
    <source>
        <strain evidence="2 3">DSM 9297</strain>
    </source>
</reference>
<keyword evidence="1" id="KW-1133">Transmembrane helix</keyword>
<feature type="transmembrane region" description="Helical" evidence="1">
    <location>
        <begin position="109"/>
        <end position="125"/>
    </location>
</feature>
<dbReference type="EMBL" id="FQWV01000002">
    <property type="protein sequence ID" value="SHG68734.1"/>
    <property type="molecule type" value="Genomic_DNA"/>
</dbReference>